<dbReference type="AlphaFoldDB" id="A0A4Y2NTK7"/>
<dbReference type="Proteomes" id="UP000499080">
    <property type="component" value="Unassembled WGS sequence"/>
</dbReference>
<feature type="compositionally biased region" description="Polar residues" evidence="1">
    <location>
        <begin position="84"/>
        <end position="94"/>
    </location>
</feature>
<reference evidence="2 3" key="1">
    <citation type="journal article" date="2019" name="Sci. Rep.">
        <title>Orb-weaving spider Araneus ventricosus genome elucidates the spidroin gene catalogue.</title>
        <authorList>
            <person name="Kono N."/>
            <person name="Nakamura H."/>
            <person name="Ohtoshi R."/>
            <person name="Moran D.A.P."/>
            <person name="Shinohara A."/>
            <person name="Yoshida Y."/>
            <person name="Fujiwara M."/>
            <person name="Mori M."/>
            <person name="Tomita M."/>
            <person name="Arakawa K."/>
        </authorList>
    </citation>
    <scope>NUCLEOTIDE SEQUENCE [LARGE SCALE GENOMIC DNA]</scope>
</reference>
<comment type="caution">
    <text evidence="2">The sequence shown here is derived from an EMBL/GenBank/DDBJ whole genome shotgun (WGS) entry which is preliminary data.</text>
</comment>
<keyword evidence="3" id="KW-1185">Reference proteome</keyword>
<protein>
    <submittedName>
        <fullName evidence="2">Uncharacterized protein</fullName>
    </submittedName>
</protein>
<feature type="region of interest" description="Disordered" evidence="1">
    <location>
        <begin position="55"/>
        <end position="94"/>
    </location>
</feature>
<evidence type="ECO:0000313" key="2">
    <source>
        <dbReference type="EMBL" id="GBN42908.1"/>
    </source>
</evidence>
<dbReference type="EMBL" id="BGPR01009887">
    <property type="protein sequence ID" value="GBN42908.1"/>
    <property type="molecule type" value="Genomic_DNA"/>
</dbReference>
<sequence length="94" mass="9880">MHFEATHLTDDGLRGVRSVVLPPGAGHAGVGALYHLAAVTEGKARIVVRGLDAAEGDVGGQEDDGEVLPHADDVEESEEDEHSQLPTSETAHYL</sequence>
<evidence type="ECO:0000256" key="1">
    <source>
        <dbReference type="SAM" id="MobiDB-lite"/>
    </source>
</evidence>
<accession>A0A4Y2NTK7</accession>
<gene>
    <name evidence="2" type="ORF">AVEN_4443_1</name>
</gene>
<evidence type="ECO:0000313" key="3">
    <source>
        <dbReference type="Proteomes" id="UP000499080"/>
    </source>
</evidence>
<organism evidence="2 3">
    <name type="scientific">Araneus ventricosus</name>
    <name type="common">Orbweaver spider</name>
    <name type="synonym">Epeira ventricosa</name>
    <dbReference type="NCBI Taxonomy" id="182803"/>
    <lineage>
        <taxon>Eukaryota</taxon>
        <taxon>Metazoa</taxon>
        <taxon>Ecdysozoa</taxon>
        <taxon>Arthropoda</taxon>
        <taxon>Chelicerata</taxon>
        <taxon>Arachnida</taxon>
        <taxon>Araneae</taxon>
        <taxon>Araneomorphae</taxon>
        <taxon>Entelegynae</taxon>
        <taxon>Araneoidea</taxon>
        <taxon>Araneidae</taxon>
        <taxon>Araneus</taxon>
    </lineage>
</organism>
<name>A0A4Y2NTK7_ARAVE</name>
<proteinExistence type="predicted"/>